<organism evidence="1 2">
    <name type="scientific">Salix udensis</name>
    <dbReference type="NCBI Taxonomy" id="889485"/>
    <lineage>
        <taxon>Eukaryota</taxon>
        <taxon>Viridiplantae</taxon>
        <taxon>Streptophyta</taxon>
        <taxon>Embryophyta</taxon>
        <taxon>Tracheophyta</taxon>
        <taxon>Spermatophyta</taxon>
        <taxon>Magnoliopsida</taxon>
        <taxon>eudicotyledons</taxon>
        <taxon>Gunneridae</taxon>
        <taxon>Pentapetalae</taxon>
        <taxon>rosids</taxon>
        <taxon>fabids</taxon>
        <taxon>Malpighiales</taxon>
        <taxon>Salicaceae</taxon>
        <taxon>Saliceae</taxon>
        <taxon>Salix</taxon>
    </lineage>
</organism>
<evidence type="ECO:0000313" key="2">
    <source>
        <dbReference type="Proteomes" id="UP001162972"/>
    </source>
</evidence>
<dbReference type="AlphaFoldDB" id="A0AAD6JF49"/>
<keyword evidence="2" id="KW-1185">Reference proteome</keyword>
<feature type="non-terminal residue" evidence="1">
    <location>
        <position position="29"/>
    </location>
</feature>
<name>A0AAD6JF49_9ROSI</name>
<dbReference type="Proteomes" id="UP001162972">
    <property type="component" value="Chromosome 2"/>
</dbReference>
<gene>
    <name evidence="1" type="ORF">OIU84_012141</name>
</gene>
<evidence type="ECO:0000313" key="1">
    <source>
        <dbReference type="EMBL" id="KAJ6403884.1"/>
    </source>
</evidence>
<dbReference type="EMBL" id="JAPFFJ010000017">
    <property type="protein sequence ID" value="KAJ6403884.1"/>
    <property type="molecule type" value="Genomic_DNA"/>
</dbReference>
<accession>A0AAD6JF49</accession>
<sequence>MKLNWVYISKTSSSLLLRRVWSTLLPKTN</sequence>
<protein>
    <submittedName>
        <fullName evidence="1">Uncharacterized protein</fullName>
    </submittedName>
</protein>
<reference evidence="1 2" key="1">
    <citation type="journal article" date="2023" name="Int. J. Mol. Sci.">
        <title>De Novo Assembly and Annotation of 11 Diverse Shrub Willow (Salix) Genomes Reveals Novel Gene Organization in Sex-Linked Regions.</title>
        <authorList>
            <person name="Hyden B."/>
            <person name="Feng K."/>
            <person name="Yates T.B."/>
            <person name="Jawdy S."/>
            <person name="Cereghino C."/>
            <person name="Smart L.B."/>
            <person name="Muchero W."/>
        </authorList>
    </citation>
    <scope>NUCLEOTIDE SEQUENCE [LARGE SCALE GENOMIC DNA]</scope>
    <source>
        <tissue evidence="1">Shoot tip</tissue>
    </source>
</reference>
<comment type="caution">
    <text evidence="1">The sequence shown here is derived from an EMBL/GenBank/DDBJ whole genome shotgun (WGS) entry which is preliminary data.</text>
</comment>
<proteinExistence type="predicted"/>